<dbReference type="SMART" id="SM00008">
    <property type="entry name" value="HormR"/>
    <property type="match status" value="1"/>
</dbReference>
<dbReference type="Gene3D" id="4.10.1240.10">
    <property type="entry name" value="GPCR, family 2, extracellular hormone receptor domain"/>
    <property type="match status" value="1"/>
</dbReference>
<dbReference type="GO" id="GO:0005886">
    <property type="term" value="C:plasma membrane"/>
    <property type="evidence" value="ECO:0007669"/>
    <property type="project" value="TreeGrafter"/>
</dbReference>
<gene>
    <name evidence="2" type="ORF">MSPICULIGERA_LOCUS19089</name>
</gene>
<feature type="domain" description="G-protein coupled receptors family 2 profile 1" evidence="1">
    <location>
        <begin position="79"/>
        <end position="149"/>
    </location>
</feature>
<sequence>MEYGATQSSMLCYVGLQQQPTLPSPSNAHPPKASIPKITSPMRAAPVGYGWAGMEVKLPQMQKDGPTTQCATRHDGPWCNAVWDYILCWPPARANTSASQQCPPVQSLDTTKVLTKNCGPTGKWVGRDGTEIGTSEQGWTNYSMCYKTEVVQFMETLATLKAKKPQD</sequence>
<evidence type="ECO:0000313" key="3">
    <source>
        <dbReference type="Proteomes" id="UP001177023"/>
    </source>
</evidence>
<dbReference type="GO" id="GO:0008528">
    <property type="term" value="F:G protein-coupled peptide receptor activity"/>
    <property type="evidence" value="ECO:0007669"/>
    <property type="project" value="TreeGrafter"/>
</dbReference>
<dbReference type="InterPro" id="IPR036445">
    <property type="entry name" value="GPCR_2_extracell_dom_sf"/>
</dbReference>
<dbReference type="EMBL" id="CATQJA010002662">
    <property type="protein sequence ID" value="CAJ0580915.1"/>
    <property type="molecule type" value="Genomic_DNA"/>
</dbReference>
<dbReference type="InterPro" id="IPR017983">
    <property type="entry name" value="GPCR_2_secretin-like_CS"/>
</dbReference>
<dbReference type="PANTHER" id="PTHR45620">
    <property type="entry name" value="PDF RECEPTOR-LIKE PROTEIN-RELATED"/>
    <property type="match status" value="1"/>
</dbReference>
<comment type="caution">
    <text evidence="2">The sequence shown here is derived from an EMBL/GenBank/DDBJ whole genome shotgun (WGS) entry which is preliminary data.</text>
</comment>
<protein>
    <recommendedName>
        <fullName evidence="1">G-protein coupled receptors family 2 profile 1 domain-containing protein</fullName>
    </recommendedName>
</protein>
<evidence type="ECO:0000313" key="2">
    <source>
        <dbReference type="EMBL" id="CAJ0580915.1"/>
    </source>
</evidence>
<dbReference type="InterPro" id="IPR001879">
    <property type="entry name" value="GPCR_2_extracellular_dom"/>
</dbReference>
<evidence type="ECO:0000259" key="1">
    <source>
        <dbReference type="PROSITE" id="PS50227"/>
    </source>
</evidence>
<reference evidence="2" key="1">
    <citation type="submission" date="2023-06" db="EMBL/GenBank/DDBJ databases">
        <authorList>
            <person name="Delattre M."/>
        </authorList>
    </citation>
    <scope>NUCLEOTIDE SEQUENCE</scope>
    <source>
        <strain evidence="2">AF72</strain>
    </source>
</reference>
<dbReference type="SUPFAM" id="SSF111418">
    <property type="entry name" value="Hormone receptor domain"/>
    <property type="match status" value="1"/>
</dbReference>
<dbReference type="PROSITE" id="PS50227">
    <property type="entry name" value="G_PROTEIN_RECEP_F2_3"/>
    <property type="match status" value="1"/>
</dbReference>
<dbReference type="AlphaFoldDB" id="A0AA36D6G3"/>
<feature type="non-terminal residue" evidence="2">
    <location>
        <position position="167"/>
    </location>
</feature>
<dbReference type="Pfam" id="PF02793">
    <property type="entry name" value="HRM"/>
    <property type="match status" value="1"/>
</dbReference>
<dbReference type="Proteomes" id="UP001177023">
    <property type="component" value="Unassembled WGS sequence"/>
</dbReference>
<dbReference type="InterPro" id="IPR050332">
    <property type="entry name" value="GPCR_2"/>
</dbReference>
<name>A0AA36D6G3_9BILA</name>
<dbReference type="PROSITE" id="PS00649">
    <property type="entry name" value="G_PROTEIN_RECEP_F2_1"/>
    <property type="match status" value="1"/>
</dbReference>
<dbReference type="GO" id="GO:0007188">
    <property type="term" value="P:adenylate cyclase-modulating G protein-coupled receptor signaling pathway"/>
    <property type="evidence" value="ECO:0007669"/>
    <property type="project" value="TreeGrafter"/>
</dbReference>
<accession>A0AA36D6G3</accession>
<keyword evidence="3" id="KW-1185">Reference proteome</keyword>
<proteinExistence type="predicted"/>
<organism evidence="2 3">
    <name type="scientific">Mesorhabditis spiculigera</name>
    <dbReference type="NCBI Taxonomy" id="96644"/>
    <lineage>
        <taxon>Eukaryota</taxon>
        <taxon>Metazoa</taxon>
        <taxon>Ecdysozoa</taxon>
        <taxon>Nematoda</taxon>
        <taxon>Chromadorea</taxon>
        <taxon>Rhabditida</taxon>
        <taxon>Rhabditina</taxon>
        <taxon>Rhabditomorpha</taxon>
        <taxon>Rhabditoidea</taxon>
        <taxon>Rhabditidae</taxon>
        <taxon>Mesorhabditinae</taxon>
        <taxon>Mesorhabditis</taxon>
    </lineage>
</organism>
<dbReference type="PANTHER" id="PTHR45620:SF17">
    <property type="entry name" value="PDF RECEPTOR"/>
    <property type="match status" value="1"/>
</dbReference>